<dbReference type="Pfam" id="PF17390">
    <property type="entry name" value="Bac_rhamnosid_C"/>
    <property type="match status" value="1"/>
</dbReference>
<evidence type="ECO:0008006" key="4">
    <source>
        <dbReference type="Google" id="ProtNLM"/>
    </source>
</evidence>
<dbReference type="PANTHER" id="PTHR34987:SF6">
    <property type="entry name" value="ALPHA-L-RHAMNOSIDASE SIX-HAIRPIN GLYCOSIDASE DOMAIN-CONTAINING PROTEIN"/>
    <property type="match status" value="1"/>
</dbReference>
<dbReference type="InterPro" id="IPR035396">
    <property type="entry name" value="Bac_rhamnosid6H"/>
</dbReference>
<dbReference type="Pfam" id="PF17389">
    <property type="entry name" value="Bac_rhamnosid6H"/>
    <property type="match status" value="1"/>
</dbReference>
<feature type="domain" description="Alpha-L-rhamnosidase six-hairpin glycosidase" evidence="1">
    <location>
        <begin position="86"/>
        <end position="408"/>
    </location>
</feature>
<dbReference type="InterPro" id="IPR035398">
    <property type="entry name" value="Bac_rhamnosid_C"/>
</dbReference>
<feature type="domain" description="Alpha-L-rhamnosidase C-terminal" evidence="2">
    <location>
        <begin position="411"/>
        <end position="468"/>
    </location>
</feature>
<protein>
    <recommendedName>
        <fullName evidence="4">Alpha-L-rhamnosidase</fullName>
    </recommendedName>
</protein>
<dbReference type="EMBL" id="SNRY01005167">
    <property type="protein sequence ID" value="KAA6315660.1"/>
    <property type="molecule type" value="Genomic_DNA"/>
</dbReference>
<organism evidence="3">
    <name type="scientific">termite gut metagenome</name>
    <dbReference type="NCBI Taxonomy" id="433724"/>
    <lineage>
        <taxon>unclassified sequences</taxon>
        <taxon>metagenomes</taxon>
        <taxon>organismal metagenomes</taxon>
    </lineage>
</organism>
<feature type="non-terminal residue" evidence="3">
    <location>
        <position position="1"/>
    </location>
</feature>
<name>A0A5J4Q3Q6_9ZZZZ</name>
<evidence type="ECO:0000259" key="2">
    <source>
        <dbReference type="Pfam" id="PF17390"/>
    </source>
</evidence>
<dbReference type="GO" id="GO:0005975">
    <property type="term" value="P:carbohydrate metabolic process"/>
    <property type="evidence" value="ECO:0007669"/>
    <property type="project" value="InterPro"/>
</dbReference>
<dbReference type="InterPro" id="IPR008928">
    <property type="entry name" value="6-hairpin_glycosidase_sf"/>
</dbReference>
<dbReference type="AlphaFoldDB" id="A0A5J4Q3Q6"/>
<accession>A0A5J4Q3Q6</accession>
<sequence>VTGYSKGRIRVRFGESVSEVMHNVGEKGATNDHAIRDEILDLPLLGVNETGNTGFRFVRIDFLDKKAELSLKEIRAKFIYRDIPYLGSFKCDDELLNQIWMTGAYTVHLNMQDYLWDGIKRDRLVWLGDMHPEVSTIKYVFGANEVVPKSLDFIRDKTPVTSWMNGISSYTLWWIIIQRDWYQDTGNLAYLQEQKEYLFPVLERVMSQIDENGSEKLGNRFLDWPSSENQQAIHGGLQALMIWSLSSGGELCTILQNEDMANRCRQAVAQLRTHVPEIAKSKQAAALLALSEMIAPETGNAVIADRGVHDFSTFYGYYMLQAMAKAGNYTGALNSIREYWGAMLKLGATTFWEDFNIDWVNNASRIDELPQDGKVDVHGDYGDYCYKGLRHSFCHGWASGPTAWLSESILGVQILEPGCKVLKIVPHLGDLKWVEGSFPTPYGTVQIKHTKQSDGKIKTTVDAPKGVKIVK</sequence>
<evidence type="ECO:0000259" key="1">
    <source>
        <dbReference type="Pfam" id="PF17389"/>
    </source>
</evidence>
<evidence type="ECO:0000313" key="3">
    <source>
        <dbReference type="EMBL" id="KAA6315660.1"/>
    </source>
</evidence>
<proteinExistence type="predicted"/>
<dbReference type="SUPFAM" id="SSF48208">
    <property type="entry name" value="Six-hairpin glycosidases"/>
    <property type="match status" value="1"/>
</dbReference>
<dbReference type="Gene3D" id="2.60.420.10">
    <property type="entry name" value="Maltose phosphorylase, domain 3"/>
    <property type="match status" value="1"/>
</dbReference>
<gene>
    <name evidence="3" type="ORF">EZS27_033914</name>
</gene>
<reference evidence="3" key="1">
    <citation type="submission" date="2019-03" db="EMBL/GenBank/DDBJ databases">
        <title>Single cell metagenomics reveals metabolic interactions within the superorganism composed of flagellate Streblomastix strix and complex community of Bacteroidetes bacteria on its surface.</title>
        <authorList>
            <person name="Treitli S.C."/>
            <person name="Kolisko M."/>
            <person name="Husnik F."/>
            <person name="Keeling P."/>
            <person name="Hampl V."/>
        </authorList>
    </citation>
    <scope>NUCLEOTIDE SEQUENCE</scope>
    <source>
        <strain evidence="3">STM</strain>
    </source>
</reference>
<dbReference type="InterPro" id="IPR012341">
    <property type="entry name" value="6hp_glycosidase-like_sf"/>
</dbReference>
<dbReference type="Gene3D" id="1.50.10.10">
    <property type="match status" value="1"/>
</dbReference>
<dbReference type="PANTHER" id="PTHR34987">
    <property type="entry name" value="C, PUTATIVE (AFU_ORTHOLOGUE AFUA_3G02880)-RELATED"/>
    <property type="match status" value="1"/>
</dbReference>
<comment type="caution">
    <text evidence="3">The sequence shown here is derived from an EMBL/GenBank/DDBJ whole genome shotgun (WGS) entry which is preliminary data.</text>
</comment>